<gene>
    <name evidence="2" type="ORF">CRYO30217_02759</name>
</gene>
<keyword evidence="3" id="KW-1185">Reference proteome</keyword>
<dbReference type="InterPro" id="IPR035287">
    <property type="entry name" value="DUF5362"/>
</dbReference>
<protein>
    <recommendedName>
        <fullName evidence="4">DUF5362 domain-containing protein</fullName>
    </recommendedName>
</protein>
<proteinExistence type="predicted"/>
<feature type="transmembrane region" description="Helical" evidence="1">
    <location>
        <begin position="74"/>
        <end position="94"/>
    </location>
</feature>
<dbReference type="EMBL" id="OU015584">
    <property type="protein sequence ID" value="CAG5085435.1"/>
    <property type="molecule type" value="Genomic_DNA"/>
</dbReference>
<keyword evidence="1" id="KW-0812">Transmembrane</keyword>
<evidence type="ECO:0000313" key="3">
    <source>
        <dbReference type="Proteomes" id="UP000683507"/>
    </source>
</evidence>
<name>A0A916JPZ9_9FLAO</name>
<dbReference type="RefSeq" id="WP_258542963.1">
    <property type="nucleotide sequence ID" value="NZ_OU015584.1"/>
</dbReference>
<accession>A0A916JPZ9</accession>
<evidence type="ECO:0008006" key="4">
    <source>
        <dbReference type="Google" id="ProtNLM"/>
    </source>
</evidence>
<sequence>MSEFEDTLDTGSVGSDRVITEQAKNFLVSTTKWANFLSILGYIGLGFMLLGALGMFLGGAFMQSSARTPMPFNPAFFGIIYLAMVVLYFFPVYYLNQFASKMKAGLHSNNTESITKGFEFLKSHYKFLGIMTIIMIGFYIVSMIITISAGVLMY</sequence>
<keyword evidence="1" id="KW-1133">Transmembrane helix</keyword>
<feature type="transmembrane region" description="Helical" evidence="1">
    <location>
        <begin position="127"/>
        <end position="152"/>
    </location>
</feature>
<reference evidence="2" key="1">
    <citation type="submission" date="2021-04" db="EMBL/GenBank/DDBJ databases">
        <authorList>
            <person name="Rodrigo-Torres L."/>
            <person name="Arahal R. D."/>
            <person name="Lucena T."/>
        </authorList>
    </citation>
    <scope>NUCLEOTIDE SEQUENCE</scope>
    <source>
        <strain evidence="2">AS29M-1</strain>
    </source>
</reference>
<organism evidence="2 3">
    <name type="scientific">Parvicella tangerina</name>
    <dbReference type="NCBI Taxonomy" id="2829795"/>
    <lineage>
        <taxon>Bacteria</taxon>
        <taxon>Pseudomonadati</taxon>
        <taxon>Bacteroidota</taxon>
        <taxon>Flavobacteriia</taxon>
        <taxon>Flavobacteriales</taxon>
        <taxon>Parvicellaceae</taxon>
        <taxon>Parvicella</taxon>
    </lineage>
</organism>
<evidence type="ECO:0000313" key="2">
    <source>
        <dbReference type="EMBL" id="CAG5085435.1"/>
    </source>
</evidence>
<evidence type="ECO:0000256" key="1">
    <source>
        <dbReference type="SAM" id="Phobius"/>
    </source>
</evidence>
<dbReference type="Pfam" id="PF17319">
    <property type="entry name" value="DUF5362"/>
    <property type="match status" value="1"/>
</dbReference>
<keyword evidence="1" id="KW-0472">Membrane</keyword>
<feature type="transmembrane region" description="Helical" evidence="1">
    <location>
        <begin position="39"/>
        <end position="62"/>
    </location>
</feature>
<dbReference type="Proteomes" id="UP000683507">
    <property type="component" value="Chromosome"/>
</dbReference>
<dbReference type="KEGG" id="ptan:CRYO30217_02759"/>
<dbReference type="AlphaFoldDB" id="A0A916JPZ9"/>